<gene>
    <name evidence="2" type="ORF">CVV68_07150</name>
</gene>
<dbReference type="Gene3D" id="6.10.140.1010">
    <property type="match status" value="1"/>
</dbReference>
<dbReference type="EMBL" id="QJVD01000006">
    <property type="protein sequence ID" value="PYI68108.1"/>
    <property type="molecule type" value="Genomic_DNA"/>
</dbReference>
<accession>A0A2V5L9Y7</accession>
<evidence type="ECO:0000313" key="3">
    <source>
        <dbReference type="Proteomes" id="UP000247832"/>
    </source>
</evidence>
<evidence type="ECO:0000259" key="1">
    <source>
        <dbReference type="Pfam" id="PF16542"/>
    </source>
</evidence>
<comment type="caution">
    <text evidence="2">The sequence shown here is derived from an EMBL/GenBank/DDBJ whole genome shotgun (WGS) entry which is preliminary data.</text>
</comment>
<feature type="domain" description="Polynucleotide kinase-phosphatase ligase" evidence="1">
    <location>
        <begin position="1"/>
        <end position="74"/>
    </location>
</feature>
<dbReference type="Proteomes" id="UP000247832">
    <property type="component" value="Unassembled WGS sequence"/>
</dbReference>
<keyword evidence="3" id="KW-1185">Reference proteome</keyword>
<dbReference type="Pfam" id="PF16542">
    <property type="entry name" value="PNKP_ligase"/>
    <property type="match status" value="1"/>
</dbReference>
<dbReference type="InterPro" id="IPR032380">
    <property type="entry name" value="PNKP_ligase_dom"/>
</dbReference>
<dbReference type="AlphaFoldDB" id="A0A2V5L9Y7"/>
<organism evidence="2 3">
    <name type="scientific">Arthrobacter livingstonensis</name>
    <dbReference type="NCBI Taxonomy" id="670078"/>
    <lineage>
        <taxon>Bacteria</taxon>
        <taxon>Bacillati</taxon>
        <taxon>Actinomycetota</taxon>
        <taxon>Actinomycetes</taxon>
        <taxon>Micrococcales</taxon>
        <taxon>Micrococcaceae</taxon>
        <taxon>Arthrobacter</taxon>
    </lineage>
</organism>
<sequence>MLPWSLKAGDVLSGHHAAVGAAATSAIGNSVELPKQASLNGVDVHEELLLTVARDANAQAYVATYLNYVAASDGRARGHPAGALSTPRE</sequence>
<proteinExistence type="predicted"/>
<name>A0A2V5L9Y7_9MICC</name>
<protein>
    <recommendedName>
        <fullName evidence="1">Polynucleotide kinase-phosphatase ligase domain-containing protein</fullName>
    </recommendedName>
</protein>
<reference evidence="2 3" key="1">
    <citation type="submission" date="2018-05" db="EMBL/GenBank/DDBJ databases">
        <title>Genetic diversity of glacier-inhabiting Cryobacterium bacteria in China and description of Cryobacterium mengkeensis sp. nov. and Arthrobacter glacialis sp. nov.</title>
        <authorList>
            <person name="Liu Q."/>
            <person name="Xin Y.-H."/>
        </authorList>
    </citation>
    <scope>NUCLEOTIDE SEQUENCE [LARGE SCALE GENOMIC DNA]</scope>
    <source>
        <strain evidence="2 3">LI2</strain>
    </source>
</reference>
<evidence type="ECO:0000313" key="2">
    <source>
        <dbReference type="EMBL" id="PYI68108.1"/>
    </source>
</evidence>